<dbReference type="KEGG" id="schy:GVO57_13585"/>
<keyword evidence="3" id="KW-0238">DNA-binding</keyword>
<dbReference type="InterPro" id="IPR000055">
    <property type="entry name" value="Restrct_endonuc_typeI_TRD"/>
</dbReference>
<keyword evidence="5" id="KW-0255">Endonuclease</keyword>
<dbReference type="GO" id="GO:0004519">
    <property type="term" value="F:endonuclease activity"/>
    <property type="evidence" value="ECO:0007669"/>
    <property type="project" value="UniProtKB-KW"/>
</dbReference>
<gene>
    <name evidence="5" type="ORF">GVO57_13585</name>
</gene>
<evidence type="ECO:0000256" key="1">
    <source>
        <dbReference type="ARBA" id="ARBA00010923"/>
    </source>
</evidence>
<evidence type="ECO:0000259" key="4">
    <source>
        <dbReference type="Pfam" id="PF01420"/>
    </source>
</evidence>
<evidence type="ECO:0000256" key="3">
    <source>
        <dbReference type="ARBA" id="ARBA00023125"/>
    </source>
</evidence>
<comment type="similarity">
    <text evidence="1">Belongs to the type-I restriction system S methylase family.</text>
</comment>
<dbReference type="GO" id="GO:0003677">
    <property type="term" value="F:DNA binding"/>
    <property type="evidence" value="ECO:0007669"/>
    <property type="project" value="UniProtKB-KW"/>
</dbReference>
<feature type="domain" description="Type I restriction modification DNA specificity" evidence="4">
    <location>
        <begin position="24"/>
        <end position="164"/>
    </location>
</feature>
<dbReference type="Proteomes" id="UP000464468">
    <property type="component" value="Chromosome"/>
</dbReference>
<dbReference type="RefSeq" id="WP_160593677.1">
    <property type="nucleotide sequence ID" value="NZ_CP047895.1"/>
</dbReference>
<accession>A0A7Z2NXI7</accession>
<dbReference type="PANTHER" id="PTHR30408:SF13">
    <property type="entry name" value="TYPE I RESTRICTION ENZYME HINDI SPECIFICITY SUBUNIT"/>
    <property type="match status" value="1"/>
</dbReference>
<dbReference type="GO" id="GO:0009307">
    <property type="term" value="P:DNA restriction-modification system"/>
    <property type="evidence" value="ECO:0007669"/>
    <property type="project" value="UniProtKB-KW"/>
</dbReference>
<dbReference type="InterPro" id="IPR052021">
    <property type="entry name" value="Type-I_RS_S_subunit"/>
</dbReference>
<evidence type="ECO:0000256" key="2">
    <source>
        <dbReference type="ARBA" id="ARBA00022747"/>
    </source>
</evidence>
<reference evidence="5 6" key="1">
    <citation type="submission" date="2020-01" db="EMBL/GenBank/DDBJ databases">
        <title>Sphingomonas sp. C33 whole genome sequece.</title>
        <authorList>
            <person name="Park C."/>
        </authorList>
    </citation>
    <scope>NUCLEOTIDE SEQUENCE [LARGE SCALE GENOMIC DNA]</scope>
    <source>
        <strain evidence="5 6">C33</strain>
    </source>
</reference>
<keyword evidence="6" id="KW-1185">Reference proteome</keyword>
<protein>
    <submittedName>
        <fullName evidence="5">Restriction endonuclease subunit S</fullName>
    </submittedName>
</protein>
<dbReference type="EMBL" id="CP047895">
    <property type="protein sequence ID" value="QHL91641.1"/>
    <property type="molecule type" value="Genomic_DNA"/>
</dbReference>
<dbReference type="Gene3D" id="3.90.220.20">
    <property type="entry name" value="DNA methylase specificity domains"/>
    <property type="match status" value="1"/>
</dbReference>
<dbReference type="InterPro" id="IPR044946">
    <property type="entry name" value="Restrct_endonuc_typeI_TRD_sf"/>
</dbReference>
<evidence type="ECO:0000313" key="5">
    <source>
        <dbReference type="EMBL" id="QHL91641.1"/>
    </source>
</evidence>
<dbReference type="PANTHER" id="PTHR30408">
    <property type="entry name" value="TYPE-1 RESTRICTION ENZYME ECOKI SPECIFICITY PROTEIN"/>
    <property type="match status" value="1"/>
</dbReference>
<organism evidence="5 6">
    <name type="scientific">Sphingomonas changnyeongensis</name>
    <dbReference type="NCBI Taxonomy" id="2698679"/>
    <lineage>
        <taxon>Bacteria</taxon>
        <taxon>Pseudomonadati</taxon>
        <taxon>Pseudomonadota</taxon>
        <taxon>Alphaproteobacteria</taxon>
        <taxon>Sphingomonadales</taxon>
        <taxon>Sphingomonadaceae</taxon>
        <taxon>Sphingomonas</taxon>
    </lineage>
</organism>
<keyword evidence="5" id="KW-0378">Hydrolase</keyword>
<dbReference type="Pfam" id="PF01420">
    <property type="entry name" value="Methylase_S"/>
    <property type="match status" value="1"/>
</dbReference>
<evidence type="ECO:0000313" key="6">
    <source>
        <dbReference type="Proteomes" id="UP000464468"/>
    </source>
</evidence>
<dbReference type="SUPFAM" id="SSF116734">
    <property type="entry name" value="DNA methylase specificity domain"/>
    <property type="match status" value="1"/>
</dbReference>
<name>A0A7Z2NXI7_9SPHN</name>
<sequence length="207" mass="22799">MKAVDANDSNWLARIATISAGYPFRGKVDELPDGEVAVIQMRNADPANGIDWPNLSRVALPRVSAKAFLADGDVILSTRGGRYTAYCLEGRQEQVVCSPHFFVIRTKRQAILPDFLAWQLNQKPAQDHFAAGATGSYILNLKREVVEQLPIVVPPLAEQQRIVELDAAAKAERATLTRLIENRTAEMAAIAKRLLAASSIRHEQRAS</sequence>
<dbReference type="AlphaFoldDB" id="A0A7Z2NXI7"/>
<keyword evidence="5" id="KW-0540">Nuclease</keyword>
<keyword evidence="2" id="KW-0680">Restriction system</keyword>
<proteinExistence type="inferred from homology"/>